<dbReference type="InterPro" id="IPR000589">
    <property type="entry name" value="Ribosomal_uS15"/>
</dbReference>
<evidence type="ECO:0000256" key="6">
    <source>
        <dbReference type="RuleBase" id="RU004524"/>
    </source>
</evidence>
<dbReference type="Gene3D" id="1.10.287.10">
    <property type="entry name" value="S15/NS1, RNA-binding"/>
    <property type="match status" value="1"/>
</dbReference>
<dbReference type="Gene3D" id="6.10.250.3130">
    <property type="match status" value="1"/>
</dbReference>
<dbReference type="EMBL" id="KJ631401">
    <property type="protein sequence ID" value="AIF26205.1"/>
    <property type="molecule type" value="Genomic_DNA"/>
</dbReference>
<comment type="similarity">
    <text evidence="4 5">Belongs to the universal ribosomal protein uS15 family.</text>
</comment>
<dbReference type="GO" id="GO:0006412">
    <property type="term" value="P:translation"/>
    <property type="evidence" value="ECO:0007669"/>
    <property type="project" value="UniProtKB-UniRule"/>
</dbReference>
<dbReference type="CDD" id="cd00353">
    <property type="entry name" value="Ribosomal_S15p_S13e"/>
    <property type="match status" value="1"/>
</dbReference>
<accession>A0A0B4N0M2</accession>
<dbReference type="SMART" id="SM01387">
    <property type="entry name" value="Ribosomal_S15"/>
    <property type="match status" value="1"/>
</dbReference>
<comment type="function">
    <text evidence="4 6">One of the primary rRNA binding proteins, it binds directly to 16S rRNA where it helps nucleate assembly of the platform of the 30S subunit by binding and bridging several RNA helices of the 16S rRNA.</text>
</comment>
<dbReference type="GO" id="GO:0003735">
    <property type="term" value="F:structural constituent of ribosome"/>
    <property type="evidence" value="ECO:0007669"/>
    <property type="project" value="InterPro"/>
</dbReference>
<dbReference type="FunFam" id="1.10.287.10:FF:000002">
    <property type="entry name" value="30S ribosomal protein S15"/>
    <property type="match status" value="1"/>
</dbReference>
<sequence length="93" mass="10448">MAIMATITKEKAAELTAKFGANEKDTGNVRVQIAILTEKIKNLTEHIKSHKKDFHSLRGLSAMVAKRRNLLKYYGEQDILAQRALIKELGLRG</sequence>
<dbReference type="PANTHER" id="PTHR23321:SF26">
    <property type="entry name" value="SMALL RIBOSOMAL SUBUNIT PROTEIN US15M"/>
    <property type="match status" value="1"/>
</dbReference>
<comment type="subunit">
    <text evidence="3 4">Part of the 30S ribosomal subunit. Forms a bridge to the 50S subunit in the 70S ribosome, contacting the 23S rRNA.</text>
</comment>
<dbReference type="GO" id="GO:0019843">
    <property type="term" value="F:rRNA binding"/>
    <property type="evidence" value="ECO:0007669"/>
    <property type="project" value="UniProtKB-UniRule"/>
</dbReference>
<organism evidence="7">
    <name type="scientific">uncultured bacterium Ad_144_C12_contig2</name>
    <dbReference type="NCBI Taxonomy" id="1489309"/>
    <lineage>
        <taxon>Bacteria</taxon>
        <taxon>environmental samples</taxon>
    </lineage>
</organism>
<keyword evidence="2 4" id="KW-0687">Ribonucleoprotein</keyword>
<name>A0A0B4N0M2_9BACT</name>
<dbReference type="InterPro" id="IPR009068">
    <property type="entry name" value="uS15_NS1_RNA-bd_sf"/>
</dbReference>
<dbReference type="GO" id="GO:0022627">
    <property type="term" value="C:cytosolic small ribosomal subunit"/>
    <property type="evidence" value="ECO:0007669"/>
    <property type="project" value="TreeGrafter"/>
</dbReference>
<dbReference type="HAMAP" id="MF_01343_B">
    <property type="entry name" value="Ribosomal_uS15_B"/>
    <property type="match status" value="1"/>
</dbReference>
<dbReference type="AlphaFoldDB" id="A0A0B4N0M2"/>
<protein>
    <recommendedName>
        <fullName evidence="4">Small ribosomal subunit protein uS15</fullName>
    </recommendedName>
</protein>
<evidence type="ECO:0000256" key="5">
    <source>
        <dbReference type="RuleBase" id="RU003919"/>
    </source>
</evidence>
<evidence type="ECO:0000256" key="3">
    <source>
        <dbReference type="ARBA" id="ARBA00064542"/>
    </source>
</evidence>
<evidence type="ECO:0000256" key="4">
    <source>
        <dbReference type="HAMAP-Rule" id="MF_01343"/>
    </source>
</evidence>
<keyword evidence="1 4" id="KW-0689">Ribosomal protein</keyword>
<keyword evidence="4 6" id="KW-0694">RNA-binding</keyword>
<evidence type="ECO:0000256" key="2">
    <source>
        <dbReference type="ARBA" id="ARBA00023274"/>
    </source>
</evidence>
<proteinExistence type="inferred from homology"/>
<dbReference type="PANTHER" id="PTHR23321">
    <property type="entry name" value="RIBOSOMAL PROTEIN S15, BACTERIAL AND ORGANELLAR"/>
    <property type="match status" value="1"/>
</dbReference>
<dbReference type="PROSITE" id="PS00362">
    <property type="entry name" value="RIBOSOMAL_S15"/>
    <property type="match status" value="1"/>
</dbReference>
<keyword evidence="4 6" id="KW-0699">rRNA-binding</keyword>
<dbReference type="Pfam" id="PF00312">
    <property type="entry name" value="Ribosomal_S15"/>
    <property type="match status" value="1"/>
</dbReference>
<evidence type="ECO:0000256" key="1">
    <source>
        <dbReference type="ARBA" id="ARBA00022980"/>
    </source>
</evidence>
<dbReference type="SUPFAM" id="SSF47060">
    <property type="entry name" value="S15/NS1 RNA-binding domain"/>
    <property type="match status" value="1"/>
</dbReference>
<gene>
    <name evidence="4" type="primary">rpsO</name>
</gene>
<dbReference type="InterPro" id="IPR005290">
    <property type="entry name" value="Ribosomal_uS15_bac-type"/>
</dbReference>
<dbReference type="NCBIfam" id="TIGR00952">
    <property type="entry name" value="S15_bact"/>
    <property type="match status" value="1"/>
</dbReference>
<comment type="function">
    <text evidence="4">Forms an intersubunit bridge (bridge B4) with the 23S rRNA of the 50S subunit in the ribosome.</text>
</comment>
<evidence type="ECO:0000313" key="7">
    <source>
        <dbReference type="EMBL" id="AIF26205.1"/>
    </source>
</evidence>
<reference evidence="7" key="1">
    <citation type="submission" date="2014-03" db="EMBL/GenBank/DDBJ databases">
        <title>A sequence of cellulolytic fosmid clone of goat rumen metagenome.</title>
        <authorList>
            <person name="Lee K.-T."/>
            <person name="Kim J.-Y."/>
            <person name="Kim Y.-J."/>
            <person name="Ahn J.-H."/>
            <person name="Park M.-N."/>
            <person name="Kim J.-H."/>
            <person name="Kim T.-H."/>
        </authorList>
    </citation>
    <scope>NUCLEOTIDE SEQUENCE</scope>
</reference>